<reference evidence="2" key="1">
    <citation type="journal article" date="2015" name="Genome Announc.">
        <title>Complete Genome Sequence of the Bacteriochlorophyll b-Producing Photosynthetic Bacterium Blastochloris viridis.</title>
        <authorList>
            <person name="Tsukatani Y."/>
            <person name="Hirose Y."/>
            <person name="Harada J."/>
            <person name="Misawa N."/>
            <person name="Mori K."/>
            <person name="Inoue K."/>
            <person name="Tamiaki H."/>
        </authorList>
    </citation>
    <scope>NUCLEOTIDE SEQUENCE [LARGE SCALE GENOMIC DNA]</scope>
    <source>
        <strain evidence="2">DSM 133</strain>
    </source>
</reference>
<feature type="region of interest" description="Disordered" evidence="1">
    <location>
        <begin position="1"/>
        <end position="46"/>
    </location>
</feature>
<sequence>MIRDVSGNGTASDVAPLRTTARGLRRVRPWTSDGTAPWSTARTVSV</sequence>
<evidence type="ECO:0000256" key="1">
    <source>
        <dbReference type="SAM" id="MobiDB-lite"/>
    </source>
</evidence>
<accession>A0A182D0A8</accession>
<proteinExistence type="predicted"/>
<protein>
    <submittedName>
        <fullName evidence="2">Uncharacterized protein</fullName>
    </submittedName>
</protein>
<dbReference type="EMBL" id="AP014854">
    <property type="protein sequence ID" value="BAR98331.1"/>
    <property type="molecule type" value="Genomic_DNA"/>
</dbReference>
<gene>
    <name evidence="2" type="ORF">BV133_738</name>
</gene>
<name>A0A182D0A8_BLAVI</name>
<dbReference type="AlphaFoldDB" id="A0A182D0A8"/>
<organism evidence="2">
    <name type="scientific">Blastochloris viridis</name>
    <name type="common">Rhodopseudomonas viridis</name>
    <dbReference type="NCBI Taxonomy" id="1079"/>
    <lineage>
        <taxon>Bacteria</taxon>
        <taxon>Pseudomonadati</taxon>
        <taxon>Pseudomonadota</taxon>
        <taxon>Alphaproteobacteria</taxon>
        <taxon>Hyphomicrobiales</taxon>
        <taxon>Blastochloridaceae</taxon>
        <taxon>Blastochloris</taxon>
    </lineage>
</organism>
<evidence type="ECO:0000313" key="2">
    <source>
        <dbReference type="EMBL" id="BAR98331.1"/>
    </source>
</evidence>
<feature type="compositionally biased region" description="Polar residues" evidence="1">
    <location>
        <begin position="32"/>
        <end position="46"/>
    </location>
</feature>